<dbReference type="InterPro" id="IPR013783">
    <property type="entry name" value="Ig-like_fold"/>
</dbReference>
<feature type="compositionally biased region" description="Basic and acidic residues" evidence="1">
    <location>
        <begin position="933"/>
        <end position="943"/>
    </location>
</feature>
<dbReference type="SUPFAM" id="SSF110296">
    <property type="entry name" value="Oligoxyloglucan reducing end-specific cellobiohydrolase"/>
    <property type="match status" value="1"/>
</dbReference>
<evidence type="ECO:0000313" key="3">
    <source>
        <dbReference type="EMBL" id="MBB3193055.1"/>
    </source>
</evidence>
<dbReference type="Proteomes" id="UP000574369">
    <property type="component" value="Unassembled WGS sequence"/>
</dbReference>
<feature type="compositionally biased region" description="Low complexity" evidence="1">
    <location>
        <begin position="51"/>
        <end position="93"/>
    </location>
</feature>
<proteinExistence type="predicted"/>
<dbReference type="InterPro" id="IPR044016">
    <property type="entry name" value="Big_13"/>
</dbReference>
<evidence type="ECO:0000259" key="2">
    <source>
        <dbReference type="Pfam" id="PF19077"/>
    </source>
</evidence>
<reference evidence="3 4" key="1">
    <citation type="submission" date="2020-08" db="EMBL/GenBank/DDBJ databases">
        <title>Genomic Encyclopedia of Type Strains, Phase III (KMG-III): the genomes of soil and plant-associated and newly described type strains.</title>
        <authorList>
            <person name="Whitman W."/>
        </authorList>
    </citation>
    <scope>NUCLEOTIDE SEQUENCE [LARGE SCALE GENOMIC DNA]</scope>
    <source>
        <strain evidence="3 4">CECT 7247</strain>
    </source>
</reference>
<feature type="compositionally biased region" description="Low complexity" evidence="1">
    <location>
        <begin position="921"/>
        <end position="932"/>
    </location>
</feature>
<evidence type="ECO:0000256" key="1">
    <source>
        <dbReference type="SAM" id="MobiDB-lite"/>
    </source>
</evidence>
<feature type="domain" description="Bacterial Ig-like" evidence="2">
    <location>
        <begin position="312"/>
        <end position="368"/>
    </location>
</feature>
<sequence length="978" mass="100607">MIHRSDTASSRPAPSAASAAPAALMPPRGSALSRKREQEALDGDAAQGVTDSPPGGQDSGADGAAEAGATPEAFTAAPAAADEDAAAPQATTTETEDNDRGLGVPLFGLFSGAGVAGIAMLAGGGSSSDASSAGQSPTGGDVAITPPPTSPQTPATPTTPTPPPAAPPSDAAEPAQPAHPDPDSGQAALPPPPRAGQLVIQLPNDTGASALDRITADPTVNLRVDGAEPDASVRIERSPDGGNTWEVVTDPTAPWPEGQYLVQAVVSNAGGASTTPAVSLTIDSQAPAVAELVVLGAPTRGEVQLAMNGVEAGAAVAYQVSVDQGQTWHRTLDALPSLMDGQYQFRGVVTDAAGNQSFTAPQTVTVDTEPPAPVTLQLRKVGAQGWEAMSALSSTGDVNLKLPLAAGVTARYEQSSDGGATWTAVTSAVRGLPEGHYSFRAFLQDAAGNETALAPVTLTVDRTPPPAPQIFTTMEAIEGDPANGYLTTDGSYQFILSHLDPGARTFYFMREAGTTEWKPASGSGTDMLDGRYECRAGFQDAAGNFSYSNILALVVDTRQPGAGTITLSGYTDRGWYAFDHHSSDNEFTLVHIPDGPVTDIQWQLSTDDGGHWVATTEQQTPLDYPYLYRAIVTDDQGQTYTTRTIRVNVSSQPPAGGTLVLQDLDDTGSNNKDVITQDGAFTLAIQNEPEGTFTVYEISDIRTGGWSPTGPAQDLPSGTYFFRAISYEPSGVGGSSNMIRVVVDRDAPAAGPILLSDFDDTGAFGDSITSDTSFTLALPTLETGATVRYARSSDGGETWADTAAVQQDLADGVYQFRAEVTDLAGNSSVGRPITVTIDTTAPDAGSLSLNAGPGGSLGLQWTGPETPDTLDYQVSLDQGQTWLPVAAHAEAVPAGSYLFRAVLTDAAGNGATTEAVAWEVPTTQATAPATEPTDARRPSDPSDAHAYSSTEALWVSALGNGAALSASASLPVPLAPVI</sequence>
<evidence type="ECO:0000313" key="4">
    <source>
        <dbReference type="Proteomes" id="UP000574369"/>
    </source>
</evidence>
<dbReference type="Gene3D" id="2.60.40.10">
    <property type="entry name" value="Immunoglobulins"/>
    <property type="match status" value="5"/>
</dbReference>
<dbReference type="Pfam" id="PF19077">
    <property type="entry name" value="Big_13"/>
    <property type="match status" value="2"/>
</dbReference>
<feature type="compositionally biased region" description="Pro residues" evidence="1">
    <location>
        <begin position="157"/>
        <end position="167"/>
    </location>
</feature>
<organism evidence="3 4">
    <name type="scientific">Roseateles terrae</name>
    <dbReference type="NCBI Taxonomy" id="431060"/>
    <lineage>
        <taxon>Bacteria</taxon>
        <taxon>Pseudomonadati</taxon>
        <taxon>Pseudomonadota</taxon>
        <taxon>Betaproteobacteria</taxon>
        <taxon>Burkholderiales</taxon>
        <taxon>Sphaerotilaceae</taxon>
        <taxon>Roseateles</taxon>
    </lineage>
</organism>
<name>A0ABR6GLR2_9BURK</name>
<feature type="compositionally biased region" description="Low complexity" evidence="1">
    <location>
        <begin position="127"/>
        <end position="136"/>
    </location>
</feature>
<feature type="region of interest" description="Disordered" evidence="1">
    <location>
        <begin position="1"/>
        <end position="199"/>
    </location>
</feature>
<feature type="compositionally biased region" description="Low complexity" evidence="1">
    <location>
        <begin position="8"/>
        <end position="23"/>
    </location>
</feature>
<accession>A0ABR6GLR2</accession>
<comment type="caution">
    <text evidence="3">The sequence shown here is derived from an EMBL/GenBank/DDBJ whole genome shotgun (WGS) entry which is preliminary data.</text>
</comment>
<feature type="domain" description="Bacterial Ig-like" evidence="2">
    <location>
        <begin position="755"/>
        <end position="839"/>
    </location>
</feature>
<dbReference type="EMBL" id="JACHXO010000001">
    <property type="protein sequence ID" value="MBB3193055.1"/>
    <property type="molecule type" value="Genomic_DNA"/>
</dbReference>
<feature type="region of interest" description="Disordered" evidence="1">
    <location>
        <begin position="918"/>
        <end position="945"/>
    </location>
</feature>
<gene>
    <name evidence="3" type="ORF">FHS28_000420</name>
</gene>
<protein>
    <recommendedName>
        <fullName evidence="2">Bacterial Ig-like domain-containing protein</fullName>
    </recommendedName>
</protein>
<feature type="compositionally biased region" description="Low complexity" evidence="1">
    <location>
        <begin position="168"/>
        <end position="178"/>
    </location>
</feature>
<dbReference type="RefSeq" id="WP_088449302.1">
    <property type="nucleotide sequence ID" value="NZ_JACHXO010000001.1"/>
</dbReference>
<keyword evidence="4" id="KW-1185">Reference proteome</keyword>